<feature type="coiled-coil region" evidence="1">
    <location>
        <begin position="42"/>
        <end position="145"/>
    </location>
</feature>
<reference evidence="3" key="2">
    <citation type="submission" date="2016-04" db="EMBL/GenBank/DDBJ databases">
        <title>First Complete Genome Sequence of a Subdivision 6 Acidobacterium.</title>
        <authorList>
            <person name="Huang S."/>
            <person name="Vieira S."/>
            <person name="Bunk B."/>
            <person name="Riedel T."/>
            <person name="Sproeer C."/>
            <person name="Overmann J."/>
        </authorList>
    </citation>
    <scope>NUCLEOTIDE SEQUENCE [LARGE SCALE GENOMIC DNA]</scope>
    <source>
        <strain evidence="3">DSM 100886 HEG_-6_39</strain>
    </source>
</reference>
<name>A0A143PN19_LUTPR</name>
<dbReference type="STRING" id="1855912.LuPra_02833"/>
<keyword evidence="1" id="KW-0175">Coiled coil</keyword>
<proteinExistence type="predicted"/>
<accession>A0A143PN19</accession>
<evidence type="ECO:0000256" key="1">
    <source>
        <dbReference type="SAM" id="Coils"/>
    </source>
</evidence>
<gene>
    <name evidence="2" type="ORF">LuPra_02833</name>
</gene>
<dbReference type="AlphaFoldDB" id="A0A143PN19"/>
<reference evidence="2 3" key="1">
    <citation type="journal article" date="2016" name="Genome Announc.">
        <title>First Complete Genome Sequence of a Subdivision 6 Acidobacterium Strain.</title>
        <authorList>
            <person name="Huang S."/>
            <person name="Vieira S."/>
            <person name="Bunk B."/>
            <person name="Riedel T."/>
            <person name="Sproer C."/>
            <person name="Overmann J."/>
        </authorList>
    </citation>
    <scope>NUCLEOTIDE SEQUENCE [LARGE SCALE GENOMIC DNA]</scope>
    <source>
        <strain evidence="3">DSM 100886 HEG_-6_39</strain>
    </source>
</reference>
<dbReference type="KEGG" id="abac:LuPra_02833"/>
<evidence type="ECO:0000313" key="2">
    <source>
        <dbReference type="EMBL" id="AMY09613.1"/>
    </source>
</evidence>
<keyword evidence="3" id="KW-1185">Reference proteome</keyword>
<dbReference type="Proteomes" id="UP000076079">
    <property type="component" value="Chromosome"/>
</dbReference>
<evidence type="ECO:0000313" key="3">
    <source>
        <dbReference type="Proteomes" id="UP000076079"/>
    </source>
</evidence>
<evidence type="ECO:0008006" key="4">
    <source>
        <dbReference type="Google" id="ProtNLM"/>
    </source>
</evidence>
<sequence length="440" mass="47063">MGLASSRMAGHFVWDQTPAPRTNMSLETRITEAATEAVFRLHDDLRARLTALSDELRAAAAAAGHEAEIAHAEATTVLQDEIARLRAEVADRDRQLADLDQQANTARDTHAVTLARFRQHADATLADAEKALVEAVRQAQLHEAQSKAADRLEPPQVASHDGSARVQALALAVTGMDDATTLSEVLDALSDGLKAQAPRSAVLVFQDDRARIWRRSGFPQETPGIGAELHLPDHADLMAILDSAAPAIVEGSDEQGAVLGLAPLPVGQQGLAVPVAIGGQAAALVYADGASTGKPALAPGWTDAVEVLARHAARCLETLTAMRAAGYARTQRPAVVVPMPPHLRIVQRPTLETSMGDAIEQARRVARLLVSEIRLNREADVMEGRAQGDLGTRLGEDIERARRQYVQRVPEALPGRETLFDEEVVRTLANGDATLLRTGS</sequence>
<organism evidence="2 3">
    <name type="scientific">Luteitalea pratensis</name>
    <dbReference type="NCBI Taxonomy" id="1855912"/>
    <lineage>
        <taxon>Bacteria</taxon>
        <taxon>Pseudomonadati</taxon>
        <taxon>Acidobacteriota</taxon>
        <taxon>Vicinamibacteria</taxon>
        <taxon>Vicinamibacterales</taxon>
        <taxon>Vicinamibacteraceae</taxon>
        <taxon>Luteitalea</taxon>
    </lineage>
</organism>
<dbReference type="EMBL" id="CP015136">
    <property type="protein sequence ID" value="AMY09613.1"/>
    <property type="molecule type" value="Genomic_DNA"/>
</dbReference>
<protein>
    <recommendedName>
        <fullName evidence="4">GAF domain-containing protein</fullName>
    </recommendedName>
</protein>